<accession>A0AAW9RVK8</accession>
<dbReference type="InterPro" id="IPR046348">
    <property type="entry name" value="SIS_dom_sf"/>
</dbReference>
<dbReference type="PANTHER" id="PTHR30514">
    <property type="entry name" value="GLUCOKINASE"/>
    <property type="match status" value="1"/>
</dbReference>
<dbReference type="CDD" id="cd05013">
    <property type="entry name" value="SIS_RpiR"/>
    <property type="match status" value="1"/>
</dbReference>
<comment type="caution">
    <text evidence="5">The sequence shown here is derived from an EMBL/GenBank/DDBJ whole genome shotgun (WGS) entry which is preliminary data.</text>
</comment>
<dbReference type="InterPro" id="IPR000281">
    <property type="entry name" value="HTH_RpiR"/>
</dbReference>
<dbReference type="Proteomes" id="UP001378188">
    <property type="component" value="Unassembled WGS sequence"/>
</dbReference>
<evidence type="ECO:0000313" key="5">
    <source>
        <dbReference type="EMBL" id="MEJ8572989.1"/>
    </source>
</evidence>
<dbReference type="Pfam" id="PF01380">
    <property type="entry name" value="SIS"/>
    <property type="match status" value="1"/>
</dbReference>
<dbReference type="EMBL" id="JAZHOF010000006">
    <property type="protein sequence ID" value="MEJ8572989.1"/>
    <property type="molecule type" value="Genomic_DNA"/>
</dbReference>
<dbReference type="GO" id="GO:0003677">
    <property type="term" value="F:DNA binding"/>
    <property type="evidence" value="ECO:0007669"/>
    <property type="project" value="UniProtKB-KW"/>
</dbReference>
<dbReference type="InterPro" id="IPR036388">
    <property type="entry name" value="WH-like_DNA-bd_sf"/>
</dbReference>
<name>A0AAW9RVK8_9HYPH</name>
<keyword evidence="6" id="KW-1185">Reference proteome</keyword>
<evidence type="ECO:0000256" key="2">
    <source>
        <dbReference type="ARBA" id="ARBA00023125"/>
    </source>
</evidence>
<dbReference type="PROSITE" id="PS51071">
    <property type="entry name" value="HTH_RPIR"/>
    <property type="match status" value="1"/>
</dbReference>
<evidence type="ECO:0000259" key="4">
    <source>
        <dbReference type="PROSITE" id="PS51071"/>
    </source>
</evidence>
<dbReference type="InterPro" id="IPR035472">
    <property type="entry name" value="RpiR-like_SIS"/>
</dbReference>
<keyword evidence="3" id="KW-0804">Transcription</keyword>
<sequence length="299" mass="33879">MGETADQESLRAVITDAMPTLTASEQKVASVVLADYPYGGLATIQELAARTRVSAPSITRFIAKIGCSGYQDFQRRLIGELKQRELSPIELKLTEAPSRDTHFLTDYTYRLVGQMKYMAESIPPQQFDKVCGLIADPSRNIFILGGRVTDSIAQLLSVHLRQIRSRIYHLPSDPEIWPEYVLRMRKQDVVIFFDLRRYQPALAELAQVISEQRQSTVVAITDKWLSPVAGHSTHIFALPIEMETAWDTQVCLVTLVEAMIVRVSEADWPATRKRIESWDKIRFSLSGNRTIEKGDSHEE</sequence>
<dbReference type="Pfam" id="PF01418">
    <property type="entry name" value="HTH_6"/>
    <property type="match status" value="1"/>
</dbReference>
<keyword evidence="2" id="KW-0238">DNA-binding</keyword>
<keyword evidence="1" id="KW-0805">Transcription regulation</keyword>
<reference evidence="5 6" key="1">
    <citation type="submission" date="2024-02" db="EMBL/GenBank/DDBJ databases">
        <title>Genome analysis and characterization of Microbaculum marinisediminis sp. nov., isolated from marine sediment.</title>
        <authorList>
            <person name="Du Z.-J."/>
            <person name="Ye Y.-Q."/>
            <person name="Zhang Z.-R."/>
            <person name="Yuan S.-M."/>
            <person name="Zhang X.-Y."/>
        </authorList>
    </citation>
    <scope>NUCLEOTIDE SEQUENCE [LARGE SCALE GENOMIC DNA]</scope>
    <source>
        <strain evidence="5 6">SDUM1044001</strain>
    </source>
</reference>
<dbReference type="GO" id="GO:0097367">
    <property type="term" value="F:carbohydrate derivative binding"/>
    <property type="evidence" value="ECO:0007669"/>
    <property type="project" value="InterPro"/>
</dbReference>
<evidence type="ECO:0000313" key="6">
    <source>
        <dbReference type="Proteomes" id="UP001378188"/>
    </source>
</evidence>
<dbReference type="InterPro" id="IPR009057">
    <property type="entry name" value="Homeodomain-like_sf"/>
</dbReference>
<evidence type="ECO:0000256" key="1">
    <source>
        <dbReference type="ARBA" id="ARBA00023015"/>
    </source>
</evidence>
<dbReference type="InterPro" id="IPR001347">
    <property type="entry name" value="SIS_dom"/>
</dbReference>
<organism evidence="5 6">
    <name type="scientific">Microbaculum marinum</name>
    <dbReference type="NCBI Taxonomy" id="1764581"/>
    <lineage>
        <taxon>Bacteria</taxon>
        <taxon>Pseudomonadati</taxon>
        <taxon>Pseudomonadota</taxon>
        <taxon>Alphaproteobacteria</taxon>
        <taxon>Hyphomicrobiales</taxon>
        <taxon>Tepidamorphaceae</taxon>
        <taxon>Microbaculum</taxon>
    </lineage>
</organism>
<dbReference type="RefSeq" id="WP_340330681.1">
    <property type="nucleotide sequence ID" value="NZ_JAZHOF010000006.1"/>
</dbReference>
<dbReference type="PANTHER" id="PTHR30514:SF18">
    <property type="entry name" value="RPIR-FAMILY TRANSCRIPTIONAL REGULATOR"/>
    <property type="match status" value="1"/>
</dbReference>
<dbReference type="Gene3D" id="1.10.10.10">
    <property type="entry name" value="Winged helix-like DNA-binding domain superfamily/Winged helix DNA-binding domain"/>
    <property type="match status" value="1"/>
</dbReference>
<proteinExistence type="predicted"/>
<dbReference type="SUPFAM" id="SSF53697">
    <property type="entry name" value="SIS domain"/>
    <property type="match status" value="1"/>
</dbReference>
<dbReference type="GO" id="GO:1901135">
    <property type="term" value="P:carbohydrate derivative metabolic process"/>
    <property type="evidence" value="ECO:0007669"/>
    <property type="project" value="InterPro"/>
</dbReference>
<dbReference type="Gene3D" id="3.40.50.10490">
    <property type="entry name" value="Glucose-6-phosphate isomerase like protein, domain 1"/>
    <property type="match status" value="1"/>
</dbReference>
<dbReference type="SUPFAM" id="SSF46689">
    <property type="entry name" value="Homeodomain-like"/>
    <property type="match status" value="1"/>
</dbReference>
<dbReference type="GO" id="GO:0003700">
    <property type="term" value="F:DNA-binding transcription factor activity"/>
    <property type="evidence" value="ECO:0007669"/>
    <property type="project" value="InterPro"/>
</dbReference>
<protein>
    <submittedName>
        <fullName evidence="5">MurR/RpiR family transcriptional regulator</fullName>
    </submittedName>
</protein>
<dbReference type="InterPro" id="IPR047640">
    <property type="entry name" value="RpiR-like"/>
</dbReference>
<feature type="domain" description="HTH rpiR-type" evidence="4">
    <location>
        <begin position="8"/>
        <end position="84"/>
    </location>
</feature>
<evidence type="ECO:0000256" key="3">
    <source>
        <dbReference type="ARBA" id="ARBA00023163"/>
    </source>
</evidence>
<dbReference type="AlphaFoldDB" id="A0AAW9RVK8"/>
<gene>
    <name evidence="5" type="ORF">V3328_15975</name>
</gene>